<accession>A0ABR6P4L7</accession>
<name>A0ABR6P4L7_9DEIN</name>
<sequence length="49" mass="5118">MRSRSLIWLALAIVLAACGGPTTSKGCPQPAEFDHPSCVFDDPGTVFGP</sequence>
<evidence type="ECO:0000256" key="1">
    <source>
        <dbReference type="SAM" id="SignalP"/>
    </source>
</evidence>
<feature type="chain" id="PRO_5045048795" evidence="1">
    <location>
        <begin position="27"/>
        <end position="49"/>
    </location>
</feature>
<reference evidence="2 3" key="1">
    <citation type="submission" date="2020-08" db="EMBL/GenBank/DDBJ databases">
        <title>Genomic Encyclopedia of Type Strains, Phase IV (KMG-IV): sequencing the most valuable type-strain genomes for metagenomic binning, comparative biology and taxonomic classification.</title>
        <authorList>
            <person name="Goeker M."/>
        </authorList>
    </citation>
    <scope>NUCLEOTIDE SEQUENCE [LARGE SCALE GENOMIC DNA]</scope>
    <source>
        <strain evidence="2 3">DSM 15757</strain>
    </source>
</reference>
<keyword evidence="1" id="KW-0732">Signal</keyword>
<evidence type="ECO:0000313" key="2">
    <source>
        <dbReference type="EMBL" id="MBB6030805.1"/>
    </source>
</evidence>
<dbReference type="RefSeq" id="WP_147148570.1">
    <property type="nucleotide sequence ID" value="NZ_JACHEZ010000009.1"/>
</dbReference>
<evidence type="ECO:0000313" key="3">
    <source>
        <dbReference type="Proteomes" id="UP000587579"/>
    </source>
</evidence>
<dbReference type="PROSITE" id="PS51257">
    <property type="entry name" value="PROKAR_LIPOPROTEIN"/>
    <property type="match status" value="1"/>
</dbReference>
<feature type="signal peptide" evidence="1">
    <location>
        <begin position="1"/>
        <end position="26"/>
    </location>
</feature>
<organism evidence="2 3">
    <name type="scientific">Oceanithermus desulfurans</name>
    <dbReference type="NCBI Taxonomy" id="227924"/>
    <lineage>
        <taxon>Bacteria</taxon>
        <taxon>Thermotogati</taxon>
        <taxon>Deinococcota</taxon>
        <taxon>Deinococci</taxon>
        <taxon>Thermales</taxon>
        <taxon>Thermaceae</taxon>
        <taxon>Oceanithermus</taxon>
    </lineage>
</organism>
<gene>
    <name evidence="2" type="ORF">HNQ05_002199</name>
</gene>
<protein>
    <submittedName>
        <fullName evidence="2">ABC-type glycerol-3-phosphate transport system substrate-binding protein</fullName>
    </submittedName>
</protein>
<keyword evidence="3" id="KW-1185">Reference proteome</keyword>
<comment type="caution">
    <text evidence="2">The sequence shown here is derived from an EMBL/GenBank/DDBJ whole genome shotgun (WGS) entry which is preliminary data.</text>
</comment>
<proteinExistence type="predicted"/>
<dbReference type="Proteomes" id="UP000587579">
    <property type="component" value="Unassembled WGS sequence"/>
</dbReference>
<dbReference type="EMBL" id="JACHEZ010000009">
    <property type="protein sequence ID" value="MBB6030805.1"/>
    <property type="molecule type" value="Genomic_DNA"/>
</dbReference>